<dbReference type="EMBL" id="PGEX01000001">
    <property type="protein sequence ID" value="PJJ42511.1"/>
    <property type="molecule type" value="Genomic_DNA"/>
</dbReference>
<sequence length="956" mass="106592">MLWIPGLVGAADGEYAKLSLDSVPVFRGVPFLRNDSAKALSVNEEGERDSLKLRTTGSKTIQVIVGDGGTEVNQELHLSVQGEATPGVFIDALLSDVGREAGEERTATLQEVDEVHFRVETENLFLHLGNMTWRENTLGLSGLERTTLGVAAGAKIAHSQVRGAYGFDELQHVNSTFNGVDGQQRGYLLSTGTVETYVAVVPNSETVYLNGVLLTRNEDYVVNYAGGVLDFKGTLIPGSQDEIRVEFDAYNSRGLQILKAADGNYRGKNLWLDVVGFEVSSDTARLRRNTWTENDIKLLKQDDGSTFDRADSLEELQRPWMLRRVGARARGQLWNHLYADGEIGYSETDTNTLSSHVGGPSGRAFRWFISSDSTWNQRYTPVRLTIAGDYLQEGFLLPSFQGTERNWDSYTLRENWNLDSSTISGSLRSDEISLRLRLPASFFLGSEWGYRRSLSPGENWNSSRARAFLLHHTNDVTGEISLIRIVSENEYGVERYQGRMQAETKTGFVRPFGYASYGIWLKDSDFVEKDRSEKADAKSGLKFVGDGWSSQGSLFGTRARTGTSMKTLEDSLKMAGFEHSAEINSRYVSFSHMLQYKRMDLDTAGASNSWISEESMHWGTGNSPFVGQASYRLGLTREVPYVPIYKAVAAGTGDVMYDSLAGVFVEGVDNGNYVYEGMGRSDSADAVRASSAEMSLNWTFVPRYLGISHGILRDLEFSFDGSSEGRDTTGKTVFLPPFWRGTLCDLTSGILTGEASVLWNEPQNRGSIEYKIGAEIEKRNTSQGYFENRTWHKLDGIYAGRAKETWELIPALEFVELETVQEMDWKIYEVTASWKRELPLHLYVIPKGWLRKGIGHEESGKMEAFLRQGSLSLGYDDTRSVRVSNEFSATHVSTEKETLPYQMVSGFGKGVTFRNALTASVDANEYLSLGLSYIIRFGSAENGIFQKLSMEARAYF</sequence>
<protein>
    <submittedName>
        <fullName evidence="1">Uncharacterized protein</fullName>
    </submittedName>
</protein>
<comment type="caution">
    <text evidence="1">The sequence shown here is derived from an EMBL/GenBank/DDBJ whole genome shotgun (WGS) entry which is preliminary data.</text>
</comment>
<name>A0A2M9A9U4_9BACT</name>
<gene>
    <name evidence="1" type="ORF">BGX16_2543</name>
</gene>
<organism evidence="1 2">
    <name type="scientific">Hallerella succinigenes</name>
    <dbReference type="NCBI Taxonomy" id="1896222"/>
    <lineage>
        <taxon>Bacteria</taxon>
        <taxon>Pseudomonadati</taxon>
        <taxon>Fibrobacterota</taxon>
        <taxon>Fibrobacteria</taxon>
        <taxon>Fibrobacterales</taxon>
        <taxon>Fibrobacteraceae</taxon>
        <taxon>Hallerella</taxon>
    </lineage>
</organism>
<dbReference type="AlphaFoldDB" id="A0A2M9A9U4"/>
<reference evidence="1 2" key="1">
    <citation type="submission" date="2017-11" db="EMBL/GenBank/DDBJ databases">
        <title>Animal gut microbial communities from fecal samples from Wisconsin, USA.</title>
        <authorList>
            <person name="Neumann A."/>
        </authorList>
    </citation>
    <scope>NUCLEOTIDE SEQUENCE [LARGE SCALE GENOMIC DNA]</scope>
    <source>
        <strain evidence="1 2">UWS3</strain>
    </source>
</reference>
<evidence type="ECO:0000313" key="1">
    <source>
        <dbReference type="EMBL" id="PJJ42511.1"/>
    </source>
</evidence>
<keyword evidence="2" id="KW-1185">Reference proteome</keyword>
<proteinExistence type="predicted"/>
<accession>A0A2M9A9U4</accession>
<dbReference type="Proteomes" id="UP000231134">
    <property type="component" value="Unassembled WGS sequence"/>
</dbReference>
<evidence type="ECO:0000313" key="2">
    <source>
        <dbReference type="Proteomes" id="UP000231134"/>
    </source>
</evidence>